<dbReference type="InterPro" id="IPR001806">
    <property type="entry name" value="Small_GTPase"/>
</dbReference>
<evidence type="ECO:0000313" key="5">
    <source>
        <dbReference type="EMBL" id="KAJ7708148.1"/>
    </source>
</evidence>
<evidence type="ECO:0000256" key="1">
    <source>
        <dbReference type="ARBA" id="ARBA00006270"/>
    </source>
</evidence>
<evidence type="ECO:0000256" key="2">
    <source>
        <dbReference type="ARBA" id="ARBA00022741"/>
    </source>
</evidence>
<dbReference type="InterPro" id="IPR027417">
    <property type="entry name" value="P-loop_NTPase"/>
</dbReference>
<name>A0AAD7GZ64_MYCRO</name>
<evidence type="ECO:0000256" key="3">
    <source>
        <dbReference type="ARBA" id="ARBA00023134"/>
    </source>
</evidence>
<proteinExistence type="inferred from homology"/>
<dbReference type="PANTHER" id="PTHR47981:SF20">
    <property type="entry name" value="RAS-RELATED PROTEIN RAB-7A"/>
    <property type="match status" value="1"/>
</dbReference>
<dbReference type="GO" id="GO:0000329">
    <property type="term" value="C:fungal-type vacuole membrane"/>
    <property type="evidence" value="ECO:0007669"/>
    <property type="project" value="TreeGrafter"/>
</dbReference>
<dbReference type="Pfam" id="PF00071">
    <property type="entry name" value="Ras"/>
    <property type="match status" value="1"/>
</dbReference>
<dbReference type="SMART" id="SM00173">
    <property type="entry name" value="RAS"/>
    <property type="match status" value="1"/>
</dbReference>
<dbReference type="AlphaFoldDB" id="A0AAD7GZ64"/>
<dbReference type="Proteomes" id="UP001221757">
    <property type="component" value="Unassembled WGS sequence"/>
</dbReference>
<dbReference type="GO" id="GO:0005525">
    <property type="term" value="F:GTP binding"/>
    <property type="evidence" value="ECO:0007669"/>
    <property type="project" value="UniProtKB-KW"/>
</dbReference>
<keyword evidence="4" id="KW-0449">Lipoprotein</keyword>
<keyword evidence="3" id="KW-0342">GTP-binding</keyword>
<protein>
    <submittedName>
        <fullName evidence="5">Uncharacterized protein</fullName>
    </submittedName>
</protein>
<gene>
    <name evidence="5" type="ORF">B0H17DRAFT_917320</name>
</gene>
<accession>A0AAD7GZ64</accession>
<keyword evidence="4" id="KW-0636">Prenylation</keyword>
<comment type="similarity">
    <text evidence="1">Belongs to the small GTPase superfamily. Rab family.</text>
</comment>
<dbReference type="GO" id="GO:0032889">
    <property type="term" value="P:regulation of vacuole fusion, non-autophagic"/>
    <property type="evidence" value="ECO:0007669"/>
    <property type="project" value="TreeGrafter"/>
</dbReference>
<evidence type="ECO:0000256" key="4">
    <source>
        <dbReference type="ARBA" id="ARBA00023289"/>
    </source>
</evidence>
<dbReference type="EMBL" id="JARKIE010000004">
    <property type="protein sequence ID" value="KAJ7708148.1"/>
    <property type="molecule type" value="Genomic_DNA"/>
</dbReference>
<dbReference type="GO" id="GO:0005770">
    <property type="term" value="C:late endosome"/>
    <property type="evidence" value="ECO:0007669"/>
    <property type="project" value="TreeGrafter"/>
</dbReference>
<organism evidence="5 6">
    <name type="scientific">Mycena rosella</name>
    <name type="common">Pink bonnet</name>
    <name type="synonym">Agaricus rosellus</name>
    <dbReference type="NCBI Taxonomy" id="1033263"/>
    <lineage>
        <taxon>Eukaryota</taxon>
        <taxon>Fungi</taxon>
        <taxon>Dikarya</taxon>
        <taxon>Basidiomycota</taxon>
        <taxon>Agaricomycotina</taxon>
        <taxon>Agaricomycetes</taxon>
        <taxon>Agaricomycetidae</taxon>
        <taxon>Agaricales</taxon>
        <taxon>Marasmiineae</taxon>
        <taxon>Mycenaceae</taxon>
        <taxon>Mycena</taxon>
    </lineage>
</organism>
<keyword evidence="2" id="KW-0547">Nucleotide-binding</keyword>
<sequence length="159" mass="17258">MPTFKVVIIGASGVDKTNLRQVRPPFPVSALSRSLPHSSAARTPATDTTLQIGDTAGQECFVSLPAAVLMYNVTRPETLATLTTWWAEFRACAPVSEEDVCQGRFCVVVVGNKCDLLEGEGHGQGQGEVVSAAQGARFVCRLVRVWRRRLPRPGRCPHL</sequence>
<evidence type="ECO:0000313" key="6">
    <source>
        <dbReference type="Proteomes" id="UP001221757"/>
    </source>
</evidence>
<dbReference type="PANTHER" id="PTHR47981">
    <property type="entry name" value="RAB FAMILY"/>
    <property type="match status" value="1"/>
</dbReference>
<dbReference type="PRINTS" id="PR00449">
    <property type="entry name" value="RASTRNSFRMNG"/>
</dbReference>
<dbReference type="GO" id="GO:0003924">
    <property type="term" value="F:GTPase activity"/>
    <property type="evidence" value="ECO:0007669"/>
    <property type="project" value="InterPro"/>
</dbReference>
<dbReference type="SUPFAM" id="SSF52540">
    <property type="entry name" value="P-loop containing nucleoside triphosphate hydrolases"/>
    <property type="match status" value="1"/>
</dbReference>
<reference evidence="5" key="1">
    <citation type="submission" date="2023-03" db="EMBL/GenBank/DDBJ databases">
        <title>Massive genome expansion in bonnet fungi (Mycena s.s.) driven by repeated elements and novel gene families across ecological guilds.</title>
        <authorList>
            <consortium name="Lawrence Berkeley National Laboratory"/>
            <person name="Harder C.B."/>
            <person name="Miyauchi S."/>
            <person name="Viragh M."/>
            <person name="Kuo A."/>
            <person name="Thoen E."/>
            <person name="Andreopoulos B."/>
            <person name="Lu D."/>
            <person name="Skrede I."/>
            <person name="Drula E."/>
            <person name="Henrissat B."/>
            <person name="Morin E."/>
            <person name="Kohler A."/>
            <person name="Barry K."/>
            <person name="LaButti K."/>
            <person name="Morin E."/>
            <person name="Salamov A."/>
            <person name="Lipzen A."/>
            <person name="Mereny Z."/>
            <person name="Hegedus B."/>
            <person name="Baldrian P."/>
            <person name="Stursova M."/>
            <person name="Weitz H."/>
            <person name="Taylor A."/>
            <person name="Grigoriev I.V."/>
            <person name="Nagy L.G."/>
            <person name="Martin F."/>
            <person name="Kauserud H."/>
        </authorList>
    </citation>
    <scope>NUCLEOTIDE SEQUENCE</scope>
    <source>
        <strain evidence="5">CBHHK067</strain>
    </source>
</reference>
<dbReference type="SMART" id="SM00175">
    <property type="entry name" value="RAB"/>
    <property type="match status" value="1"/>
</dbReference>
<comment type="caution">
    <text evidence="5">The sequence shown here is derived from an EMBL/GenBank/DDBJ whole genome shotgun (WGS) entry which is preliminary data.</text>
</comment>
<keyword evidence="6" id="KW-1185">Reference proteome</keyword>
<dbReference type="Gene3D" id="3.40.50.300">
    <property type="entry name" value="P-loop containing nucleotide triphosphate hydrolases"/>
    <property type="match status" value="1"/>
</dbReference>